<sequence length="810" mass="90301">MGIFDKFTERAQRVMVYAQEEAIRLRHDYIGTEHILLGLVREDEGIGAQLIKNRGGDLEDLRKRVMAVIGMGQEPVTKVIGYTPRTKNILESSLSEARALGHNYVGTEHLLLALLREGEGVAAQILDSIGITLEDIEDDVIKQLSSEDKSAAKAGASGAKRTNTPNLQQYGKDLTEAAREGKIDPIIGRGKETERVIQILSRRTKNNPVLIGDPGVGKTAIAEGLAQKIAEGNVPEILKDKRVVTLDLSAMVAGSKYRGEFEERLKNVMNEIKEDKNVILFIDEMHTIIGAGGAEGAIDASNILKPALARGEIQAIGATTLDEYRKHVEKDPALERRFQPVMVGEPTKEETVQILEGLRDKYEAHHKVKITDESIKAAVDLSDRYITDRFLPDKAIDLIDEAASRLRIKTFTAPPDVKKLEEELLSLDKEKAEAINSQNFEKAAEIRDKEQDTKKNLEAIKKQWNEKANQNEPVIGEEEIAHIVSLWTGIPVTKLAEEESKRLLNLEKILHERVIGQEEAVSAVSKAIKRARVGLKDPKRPVGSFIFLGPTGVGKTELSRALADVLFGDENAMIRIDMSEYMEKHTVSRLIGSPPGYVGYEEGGQLTEKVRRKPYSVVLLDEIEKAHPDVFNVLLQILEDGRLTDGKGRTVDFKNTVIIMTSNVGASTIRRQKVMGFTSTAGEKEEAYERMKDNVMEELKRTFRPEFLNRIDDVIVFHQLEEDHLKKIVGLMLKSLVKRIGELNIEIEVTDAAKALLVKKGYDPVYGARPLRRAIQKMVEDKLSEEMLAGNVKAGSKVLIDSDDEKLIFK</sequence>
<dbReference type="CDD" id="cd00009">
    <property type="entry name" value="AAA"/>
    <property type="match status" value="1"/>
</dbReference>
<dbReference type="PROSITE" id="PS00870">
    <property type="entry name" value="CLPAB_1"/>
    <property type="match status" value="1"/>
</dbReference>
<keyword evidence="10" id="KW-0378">Hydrolase</keyword>
<gene>
    <name evidence="10" type="ORF">LJD61_15700</name>
</gene>
<organism evidence="10 11">
    <name type="scientific">Lutispora saccharofermentans</name>
    <dbReference type="NCBI Taxonomy" id="3024236"/>
    <lineage>
        <taxon>Bacteria</taxon>
        <taxon>Bacillati</taxon>
        <taxon>Bacillota</taxon>
        <taxon>Clostridia</taxon>
        <taxon>Lutisporales</taxon>
        <taxon>Lutisporaceae</taxon>
        <taxon>Lutispora</taxon>
    </lineage>
</organism>
<comment type="caution">
    <text evidence="10">The sequence shown here is derived from an EMBL/GenBank/DDBJ whole genome shotgun (WGS) entry which is preliminary data.</text>
</comment>
<keyword evidence="10" id="KW-0645">Protease</keyword>
<dbReference type="PROSITE" id="PS51903">
    <property type="entry name" value="CLP_R"/>
    <property type="match status" value="1"/>
</dbReference>
<keyword evidence="4 6" id="KW-0143">Chaperone</keyword>
<evidence type="ECO:0000259" key="8">
    <source>
        <dbReference type="PROSITE" id="PS50151"/>
    </source>
</evidence>
<dbReference type="InterPro" id="IPR050130">
    <property type="entry name" value="ClpA_ClpB"/>
</dbReference>
<feature type="domain" description="Clp R" evidence="9">
    <location>
        <begin position="4"/>
        <end position="147"/>
    </location>
</feature>
<dbReference type="SUPFAM" id="SSF52540">
    <property type="entry name" value="P-loop containing nucleoside triphosphate hydrolases"/>
    <property type="match status" value="2"/>
</dbReference>
<keyword evidence="11" id="KW-1185">Reference proteome</keyword>
<keyword evidence="1 5" id="KW-0677">Repeat</keyword>
<proteinExistence type="inferred from homology"/>
<dbReference type="PROSITE" id="PS50151">
    <property type="entry name" value="UVR"/>
    <property type="match status" value="1"/>
</dbReference>
<evidence type="ECO:0000256" key="5">
    <source>
        <dbReference type="PROSITE-ProRule" id="PRU01251"/>
    </source>
</evidence>
<dbReference type="Gene3D" id="1.10.8.60">
    <property type="match status" value="2"/>
</dbReference>
<feature type="domain" description="UVR" evidence="8">
    <location>
        <begin position="421"/>
        <end position="456"/>
    </location>
</feature>
<dbReference type="Pfam" id="PF10431">
    <property type="entry name" value="ClpB_D2-small"/>
    <property type="match status" value="1"/>
</dbReference>
<dbReference type="SMART" id="SM00382">
    <property type="entry name" value="AAA"/>
    <property type="match status" value="2"/>
</dbReference>
<dbReference type="InterPro" id="IPR003959">
    <property type="entry name" value="ATPase_AAA_core"/>
</dbReference>
<dbReference type="InterPro" id="IPR036628">
    <property type="entry name" value="Clp_N_dom_sf"/>
</dbReference>
<keyword evidence="7" id="KW-0175">Coiled coil</keyword>
<dbReference type="InterPro" id="IPR019489">
    <property type="entry name" value="Clp_ATPase_C"/>
</dbReference>
<dbReference type="InterPro" id="IPR041546">
    <property type="entry name" value="ClpA/ClpB_AAA_lid"/>
</dbReference>
<dbReference type="Proteomes" id="UP001651880">
    <property type="component" value="Unassembled WGS sequence"/>
</dbReference>
<keyword evidence="2 6" id="KW-0547">Nucleotide-binding</keyword>
<dbReference type="Pfam" id="PF00004">
    <property type="entry name" value="AAA"/>
    <property type="match status" value="1"/>
</dbReference>
<dbReference type="Gene3D" id="4.10.860.10">
    <property type="entry name" value="UVR domain"/>
    <property type="match status" value="1"/>
</dbReference>
<dbReference type="GO" id="GO:0008233">
    <property type="term" value="F:peptidase activity"/>
    <property type="evidence" value="ECO:0007669"/>
    <property type="project" value="UniProtKB-KW"/>
</dbReference>
<evidence type="ECO:0000256" key="6">
    <source>
        <dbReference type="RuleBase" id="RU004432"/>
    </source>
</evidence>
<evidence type="ECO:0000256" key="2">
    <source>
        <dbReference type="ARBA" id="ARBA00022741"/>
    </source>
</evidence>
<evidence type="ECO:0000256" key="4">
    <source>
        <dbReference type="ARBA" id="ARBA00023186"/>
    </source>
</evidence>
<dbReference type="InterPro" id="IPR018368">
    <property type="entry name" value="ClpA/B_CS1"/>
</dbReference>
<dbReference type="PANTHER" id="PTHR11638">
    <property type="entry name" value="ATP-DEPENDENT CLP PROTEASE"/>
    <property type="match status" value="1"/>
</dbReference>
<dbReference type="GO" id="GO:0005524">
    <property type="term" value="F:ATP binding"/>
    <property type="evidence" value="ECO:0007669"/>
    <property type="project" value="UniProtKB-KW"/>
</dbReference>
<dbReference type="InterPro" id="IPR004176">
    <property type="entry name" value="Clp_R_N"/>
</dbReference>
<dbReference type="InterPro" id="IPR001943">
    <property type="entry name" value="UVR_dom"/>
</dbReference>
<reference evidence="10 11" key="1">
    <citation type="submission" date="2021-10" db="EMBL/GenBank/DDBJ databases">
        <title>Lutispora strain m25 sp. nov., a thermophilic, non-spore-forming bacterium isolated from a lab-scale methanogenic bioreactor digesting anaerobic sludge.</title>
        <authorList>
            <person name="El Houari A."/>
            <person name="Mcdonald J."/>
        </authorList>
    </citation>
    <scope>NUCLEOTIDE SEQUENCE [LARGE SCALE GENOMIC DNA]</scope>
    <source>
        <strain evidence="11">m25</strain>
    </source>
</reference>
<dbReference type="PANTHER" id="PTHR11638:SF18">
    <property type="entry name" value="HEAT SHOCK PROTEIN 104"/>
    <property type="match status" value="1"/>
</dbReference>
<dbReference type="InterPro" id="IPR003593">
    <property type="entry name" value="AAA+_ATPase"/>
</dbReference>
<dbReference type="PRINTS" id="PR00300">
    <property type="entry name" value="CLPPROTEASEA"/>
</dbReference>
<keyword evidence="3 6" id="KW-0067">ATP-binding</keyword>
<dbReference type="EMBL" id="JAJEKE010000016">
    <property type="protein sequence ID" value="MCQ1530975.1"/>
    <property type="molecule type" value="Genomic_DNA"/>
</dbReference>
<feature type="coiled-coil region" evidence="7">
    <location>
        <begin position="417"/>
        <end position="467"/>
    </location>
</feature>
<evidence type="ECO:0000313" key="10">
    <source>
        <dbReference type="EMBL" id="MCQ1530975.1"/>
    </source>
</evidence>
<dbReference type="RefSeq" id="WP_255228491.1">
    <property type="nucleotide sequence ID" value="NZ_JAJEKE010000016.1"/>
</dbReference>
<accession>A0ABT1NI68</accession>
<evidence type="ECO:0000256" key="7">
    <source>
        <dbReference type="SAM" id="Coils"/>
    </source>
</evidence>
<dbReference type="InterPro" id="IPR027417">
    <property type="entry name" value="P-loop_NTPase"/>
</dbReference>
<dbReference type="Pfam" id="PF17871">
    <property type="entry name" value="AAA_lid_9"/>
    <property type="match status" value="1"/>
</dbReference>
<protein>
    <submittedName>
        <fullName evidence="10">ATP-dependent Clp protease ATP-binding subunit</fullName>
    </submittedName>
</protein>
<dbReference type="GO" id="GO:0006508">
    <property type="term" value="P:proteolysis"/>
    <property type="evidence" value="ECO:0007669"/>
    <property type="project" value="UniProtKB-KW"/>
</dbReference>
<evidence type="ECO:0000259" key="9">
    <source>
        <dbReference type="PROSITE" id="PS51903"/>
    </source>
</evidence>
<name>A0ABT1NI68_9FIRM</name>
<dbReference type="CDD" id="cd19499">
    <property type="entry name" value="RecA-like_ClpB_Hsp104-like"/>
    <property type="match status" value="1"/>
</dbReference>
<dbReference type="SMART" id="SM01086">
    <property type="entry name" value="ClpB_D2-small"/>
    <property type="match status" value="1"/>
</dbReference>
<dbReference type="SUPFAM" id="SSF81923">
    <property type="entry name" value="Double Clp-N motif"/>
    <property type="match status" value="1"/>
</dbReference>
<dbReference type="InterPro" id="IPR001270">
    <property type="entry name" value="ClpA/B"/>
</dbReference>
<evidence type="ECO:0000313" key="11">
    <source>
        <dbReference type="Proteomes" id="UP001651880"/>
    </source>
</evidence>
<dbReference type="Pfam" id="PF02861">
    <property type="entry name" value="Clp_N"/>
    <property type="match status" value="2"/>
</dbReference>
<comment type="similarity">
    <text evidence="6">Belongs to the ClpA/ClpB family.</text>
</comment>
<dbReference type="PROSITE" id="PS00871">
    <property type="entry name" value="CLPAB_2"/>
    <property type="match status" value="1"/>
</dbReference>
<dbReference type="Gene3D" id="1.10.1780.10">
    <property type="entry name" value="Clp, N-terminal domain"/>
    <property type="match status" value="1"/>
</dbReference>
<dbReference type="InterPro" id="IPR028299">
    <property type="entry name" value="ClpA/B_CS2"/>
</dbReference>
<dbReference type="Pfam" id="PF07724">
    <property type="entry name" value="AAA_2"/>
    <property type="match status" value="1"/>
</dbReference>
<dbReference type="Gene3D" id="3.40.50.300">
    <property type="entry name" value="P-loop containing nucleotide triphosphate hydrolases"/>
    <property type="match status" value="2"/>
</dbReference>
<evidence type="ECO:0000256" key="3">
    <source>
        <dbReference type="ARBA" id="ARBA00022840"/>
    </source>
</evidence>
<evidence type="ECO:0000256" key="1">
    <source>
        <dbReference type="ARBA" id="ARBA00022737"/>
    </source>
</evidence>